<dbReference type="SUPFAM" id="SSF56436">
    <property type="entry name" value="C-type lectin-like"/>
    <property type="match status" value="7"/>
</dbReference>
<accession>A0A0K2UR75</accession>
<dbReference type="EMBL" id="HACA01023409">
    <property type="protein sequence ID" value="CDW40770.1"/>
    <property type="molecule type" value="Transcribed_RNA"/>
</dbReference>
<dbReference type="InterPro" id="IPR016187">
    <property type="entry name" value="CTDL_fold"/>
</dbReference>
<dbReference type="InterPro" id="IPR050111">
    <property type="entry name" value="C-type_lectin/snaclec_domain"/>
</dbReference>
<dbReference type="EMBL" id="HACA01023407">
    <property type="protein sequence ID" value="CDW40768.1"/>
    <property type="molecule type" value="Transcribed_RNA"/>
</dbReference>
<evidence type="ECO:0000313" key="3">
    <source>
        <dbReference type="EMBL" id="CDW40769.1"/>
    </source>
</evidence>
<protein>
    <recommendedName>
        <fullName evidence="2">C-type lectin domain-containing protein</fullName>
    </recommendedName>
</protein>
<dbReference type="CDD" id="cd00037">
    <property type="entry name" value="CLECT"/>
    <property type="match status" value="6"/>
</dbReference>
<feature type="domain" description="C-type lectin" evidence="2">
    <location>
        <begin position="325"/>
        <end position="446"/>
    </location>
</feature>
<keyword evidence="1" id="KW-1133">Transmembrane helix</keyword>
<evidence type="ECO:0000259" key="2">
    <source>
        <dbReference type="PROSITE" id="PS50041"/>
    </source>
</evidence>
<feature type="transmembrane region" description="Helical" evidence="1">
    <location>
        <begin position="7"/>
        <end position="26"/>
    </location>
</feature>
<feature type="transmembrane region" description="Helical" evidence="1">
    <location>
        <begin position="1109"/>
        <end position="1133"/>
    </location>
</feature>
<feature type="domain" description="C-type lectin" evidence="2">
    <location>
        <begin position="581"/>
        <end position="686"/>
    </location>
</feature>
<organism evidence="3">
    <name type="scientific">Lepeophtheirus salmonis</name>
    <name type="common">Salmon louse</name>
    <name type="synonym">Caligus salmonis</name>
    <dbReference type="NCBI Taxonomy" id="72036"/>
    <lineage>
        <taxon>Eukaryota</taxon>
        <taxon>Metazoa</taxon>
        <taxon>Ecdysozoa</taxon>
        <taxon>Arthropoda</taxon>
        <taxon>Crustacea</taxon>
        <taxon>Multicrustacea</taxon>
        <taxon>Hexanauplia</taxon>
        <taxon>Copepoda</taxon>
        <taxon>Siphonostomatoida</taxon>
        <taxon>Caligidae</taxon>
        <taxon>Lepeophtheirus</taxon>
    </lineage>
</organism>
<dbReference type="OrthoDB" id="6329116at2759"/>
<dbReference type="AlphaFoldDB" id="A0A0K2UR75"/>
<evidence type="ECO:0000256" key="1">
    <source>
        <dbReference type="SAM" id="Phobius"/>
    </source>
</evidence>
<dbReference type="EMBL" id="HACA01023406">
    <property type="protein sequence ID" value="CDW40767.1"/>
    <property type="molecule type" value="Transcribed_RNA"/>
</dbReference>
<feature type="domain" description="C-type lectin" evidence="2">
    <location>
        <begin position="68"/>
        <end position="173"/>
    </location>
</feature>
<dbReference type="InterPro" id="IPR001304">
    <property type="entry name" value="C-type_lectin-like"/>
</dbReference>
<dbReference type="Pfam" id="PF00059">
    <property type="entry name" value="Lectin_C"/>
    <property type="match status" value="6"/>
</dbReference>
<dbReference type="PROSITE" id="PS50041">
    <property type="entry name" value="C_TYPE_LECTIN_2"/>
    <property type="match status" value="6"/>
</dbReference>
<feature type="domain" description="C-type lectin" evidence="2">
    <location>
        <begin position="843"/>
        <end position="959"/>
    </location>
</feature>
<dbReference type="InterPro" id="IPR016186">
    <property type="entry name" value="C-type_lectin-like/link_sf"/>
</dbReference>
<dbReference type="Gene3D" id="3.10.100.10">
    <property type="entry name" value="Mannose-Binding Protein A, subunit A"/>
    <property type="match status" value="7"/>
</dbReference>
<feature type="domain" description="C-type lectin" evidence="2">
    <location>
        <begin position="989"/>
        <end position="1101"/>
    </location>
</feature>
<keyword evidence="1" id="KW-0472">Membrane</keyword>
<feature type="domain" description="C-type lectin" evidence="2">
    <location>
        <begin position="702"/>
        <end position="822"/>
    </location>
</feature>
<keyword evidence="1" id="KW-0812">Transmembrane</keyword>
<dbReference type="PANTHER" id="PTHR22803">
    <property type="entry name" value="MANNOSE, PHOSPHOLIPASE, LECTIN RECEPTOR RELATED"/>
    <property type="match status" value="1"/>
</dbReference>
<proteinExistence type="predicted"/>
<name>A0A0K2UR75_LEPSM</name>
<dbReference type="EMBL" id="HACA01023408">
    <property type="protein sequence ID" value="CDW40769.1"/>
    <property type="molecule type" value="Transcribed_RNA"/>
</dbReference>
<reference evidence="3" key="1">
    <citation type="submission" date="2014-05" db="EMBL/GenBank/DDBJ databases">
        <authorList>
            <person name="Chronopoulou M."/>
        </authorList>
    </citation>
    <scope>NUCLEOTIDE SEQUENCE</scope>
    <source>
        <tissue evidence="3">Whole organism</tissue>
    </source>
</reference>
<dbReference type="SMART" id="SM00034">
    <property type="entry name" value="CLECT"/>
    <property type="match status" value="7"/>
</dbReference>
<sequence>MRREMLLRLYIFHFLIGMGSFQYNIFKYNGKKIYKLESIKGIPMGGFKGIDSRRVRCPKGWISSYLQCFQFQTEFKNFNDANDHCGKVHPRATLANIYDKETNNLITGLLNNYKVFIGVKVVGKEPQWLNKLNLTYYNNTNYSFDSKRLCLIIDSDGLWKGANCSFPRSYLCSFDKFTCPPGYYHSDLSCVKPIPFYGDIQNFDYILTDFCPQDHPNSRLGTSQRKRSLEMFDSFFYWNREEKNKALALGPANYLKSLDYYYDPFNSIYYSNATINQITFLSLNGTHFRGHHRYGFIFLVNIMCELPQEEFHGNCGSKDWIEDFESGNCYLNVEEDKDWNSAEKHCISLGKTTKEEVHLVSIPDPRMQFYIETLWRGDTLTREFPELWIGLQKNRNIPLGWSDGTPVSYLYLRKEQEYGCAGMDLFNQYGLWYFTDCKKKKYFICQKKGKYAHERDKEINMSEDELSPILDVCPFGWKRFKRQCFIFRRKSATYASSEKHCKALDKNAHIAYVDDEESREFIGSQIDVSTFIHKNSPLYYQTAEHLCSVLIPPGIFQSLPCKLVKPYVCSRPIGDCSHILIGGICYSISKELKTCKEASASCHHMLNGDIASIHKIEVNEYFSTLAKNLPSSKLMIGLTKTSEWHDKTDFDYNNNHMPSFSKCKTLTYGGNWIETSDEEKLNFLCSFQIDEAYTCFPGWKLHEKKCYLFYNTKKDWLEAQGNCMLLGGKHVGFIDTSETNFIKNNYKLQFGSTPYIWTGIKSSEEEPNYYPRLKDTKESSKHFWVIDQLDMGLTERCAAIDTNKEFRAIVQNCSEEMYFVCNRPALVEKLSASTFCTKDQIHSGEYCYELFSEKLNFTNAEGHCLKEDGQLVTIHSQYLQEEIELILNHFPQPIWLGLQYNIKTRTFYWNGIPEDPQNEDPFRNFAEHADISDSPCFYISTNGQWKTCSCRDKKAFICQYFSHQQLVDESILSAPPKIVTNCESGSIKYDNFCYYLSEEKANITEAMQICRQDGGTLAVFRSYEEEFQLTSMLNLEAETFIGLIEDPIVLEYKWVKSRVQYGSYTNWAINQHDSSKGLCVCLLHGKWRNCMCDEKKQFICMNSNSSSNYFIILVILLFIIGSLIASFIYYFLFKEFNCL</sequence>